<evidence type="ECO:0000256" key="5">
    <source>
        <dbReference type="ARBA" id="ARBA00023163"/>
    </source>
</evidence>
<organism evidence="10 11">
    <name type="scientific">Turicibacter sanguinis</name>
    <dbReference type="NCBI Taxonomy" id="154288"/>
    <lineage>
        <taxon>Bacteria</taxon>
        <taxon>Bacillati</taxon>
        <taxon>Bacillota</taxon>
        <taxon>Erysipelotrichia</taxon>
        <taxon>Erysipelotrichales</taxon>
        <taxon>Turicibacteraceae</taxon>
        <taxon>Turicibacter</taxon>
    </lineage>
</organism>
<feature type="domain" description="Response regulatory" evidence="8">
    <location>
        <begin position="5"/>
        <end position="118"/>
    </location>
</feature>
<dbReference type="PROSITE" id="PS50110">
    <property type="entry name" value="RESPONSE_REGULATORY"/>
    <property type="match status" value="1"/>
</dbReference>
<dbReference type="InterPro" id="IPR001789">
    <property type="entry name" value="Sig_transdc_resp-reg_receiver"/>
</dbReference>
<proteinExistence type="predicted"/>
<keyword evidence="1 6" id="KW-0597">Phosphoprotein</keyword>
<accession>A0A9X4XB02</accession>
<dbReference type="SMART" id="SM00862">
    <property type="entry name" value="Trans_reg_C"/>
    <property type="match status" value="1"/>
</dbReference>
<dbReference type="Gene3D" id="1.10.10.10">
    <property type="entry name" value="Winged helix-like DNA-binding domain superfamily/Winged helix DNA-binding domain"/>
    <property type="match status" value="1"/>
</dbReference>
<evidence type="ECO:0000256" key="3">
    <source>
        <dbReference type="ARBA" id="ARBA00023015"/>
    </source>
</evidence>
<evidence type="ECO:0000313" key="10">
    <source>
        <dbReference type="EMBL" id="MTK20123.1"/>
    </source>
</evidence>
<dbReference type="CDD" id="cd17574">
    <property type="entry name" value="REC_OmpR"/>
    <property type="match status" value="1"/>
</dbReference>
<keyword evidence="3" id="KW-0805">Transcription regulation</keyword>
<keyword evidence="4 7" id="KW-0238">DNA-binding</keyword>
<dbReference type="PANTHER" id="PTHR48111">
    <property type="entry name" value="REGULATOR OF RPOS"/>
    <property type="match status" value="1"/>
</dbReference>
<dbReference type="GO" id="GO:0005829">
    <property type="term" value="C:cytosol"/>
    <property type="evidence" value="ECO:0007669"/>
    <property type="project" value="TreeGrafter"/>
</dbReference>
<evidence type="ECO:0000256" key="7">
    <source>
        <dbReference type="PROSITE-ProRule" id="PRU01091"/>
    </source>
</evidence>
<dbReference type="GO" id="GO:0000156">
    <property type="term" value="F:phosphorelay response regulator activity"/>
    <property type="evidence" value="ECO:0007669"/>
    <property type="project" value="TreeGrafter"/>
</dbReference>
<comment type="caution">
    <text evidence="10">The sequence shown here is derived from an EMBL/GenBank/DDBJ whole genome shotgun (WGS) entry which is preliminary data.</text>
</comment>
<dbReference type="Pfam" id="PF00486">
    <property type="entry name" value="Trans_reg_C"/>
    <property type="match status" value="1"/>
</dbReference>
<dbReference type="CDD" id="cd00383">
    <property type="entry name" value="trans_reg_C"/>
    <property type="match status" value="1"/>
</dbReference>
<feature type="domain" description="OmpR/PhoB-type" evidence="9">
    <location>
        <begin position="133"/>
        <end position="231"/>
    </location>
</feature>
<evidence type="ECO:0000256" key="2">
    <source>
        <dbReference type="ARBA" id="ARBA00023012"/>
    </source>
</evidence>
<dbReference type="PANTHER" id="PTHR48111:SF2">
    <property type="entry name" value="RESPONSE REGULATOR SAER"/>
    <property type="match status" value="1"/>
</dbReference>
<dbReference type="PROSITE" id="PS51755">
    <property type="entry name" value="OMPR_PHOB"/>
    <property type="match status" value="1"/>
</dbReference>
<feature type="DNA-binding region" description="OmpR/PhoB-type" evidence="7">
    <location>
        <begin position="133"/>
        <end position="231"/>
    </location>
</feature>
<dbReference type="SMART" id="SM00448">
    <property type="entry name" value="REC"/>
    <property type="match status" value="1"/>
</dbReference>
<evidence type="ECO:0000259" key="9">
    <source>
        <dbReference type="PROSITE" id="PS51755"/>
    </source>
</evidence>
<evidence type="ECO:0000259" key="8">
    <source>
        <dbReference type="PROSITE" id="PS50110"/>
    </source>
</evidence>
<dbReference type="GO" id="GO:0032993">
    <property type="term" value="C:protein-DNA complex"/>
    <property type="evidence" value="ECO:0007669"/>
    <property type="project" value="TreeGrafter"/>
</dbReference>
<evidence type="ECO:0000256" key="1">
    <source>
        <dbReference type="ARBA" id="ARBA00022553"/>
    </source>
</evidence>
<dbReference type="AlphaFoldDB" id="A0A9X4XB02"/>
<dbReference type="OrthoDB" id="9790442at2"/>
<dbReference type="InterPro" id="IPR001867">
    <property type="entry name" value="OmpR/PhoB-type_DNA-bd"/>
</dbReference>
<dbReference type="FunFam" id="1.10.10.10:FF:000018">
    <property type="entry name" value="DNA-binding response regulator ResD"/>
    <property type="match status" value="1"/>
</dbReference>
<dbReference type="Gene3D" id="6.10.250.690">
    <property type="match status" value="1"/>
</dbReference>
<dbReference type="Proteomes" id="UP000487649">
    <property type="component" value="Unassembled WGS sequence"/>
</dbReference>
<dbReference type="InterPro" id="IPR011006">
    <property type="entry name" value="CheY-like_superfamily"/>
</dbReference>
<name>A0A9X4XB02_9FIRM</name>
<dbReference type="InterPro" id="IPR036388">
    <property type="entry name" value="WH-like_DNA-bd_sf"/>
</dbReference>
<sequence>MSQSHILIVEDEKDIALAIEAYLTNQGYKVSIAGNGIEALEIVEATPIDLAIVDVMMPKMDGITFTMKLREHHHFPVIMLSAKSEEVDQIMGLNMGADDYVTKPFRPLELLARVNSQLRRYKRFSNLLNEESSNVITIGGLELNTETKEFTVDGNAVKLTPIEYKILNLLMKHPGRVFPTEEIYERIWNETAINTDTIMVHIRNIREKIEINPKNPKYLKVVWGVGYKLEKQ</sequence>
<dbReference type="SUPFAM" id="SSF46894">
    <property type="entry name" value="C-terminal effector domain of the bipartite response regulators"/>
    <property type="match status" value="1"/>
</dbReference>
<evidence type="ECO:0000313" key="11">
    <source>
        <dbReference type="Proteomes" id="UP000487649"/>
    </source>
</evidence>
<protein>
    <submittedName>
        <fullName evidence="10">Response regulator</fullName>
    </submittedName>
</protein>
<dbReference type="GeneID" id="60058670"/>
<feature type="modified residue" description="4-aspartylphosphate" evidence="6">
    <location>
        <position position="54"/>
    </location>
</feature>
<dbReference type="RefSeq" id="WP_006784814.1">
    <property type="nucleotide sequence ID" value="NZ_CABJBH010000009.1"/>
</dbReference>
<evidence type="ECO:0000256" key="4">
    <source>
        <dbReference type="ARBA" id="ARBA00023125"/>
    </source>
</evidence>
<keyword evidence="5" id="KW-0804">Transcription</keyword>
<dbReference type="GO" id="GO:0006355">
    <property type="term" value="P:regulation of DNA-templated transcription"/>
    <property type="evidence" value="ECO:0007669"/>
    <property type="project" value="InterPro"/>
</dbReference>
<evidence type="ECO:0000256" key="6">
    <source>
        <dbReference type="PROSITE-ProRule" id="PRU00169"/>
    </source>
</evidence>
<dbReference type="Pfam" id="PF00072">
    <property type="entry name" value="Response_reg"/>
    <property type="match status" value="1"/>
</dbReference>
<keyword evidence="2" id="KW-0902">Two-component regulatory system</keyword>
<dbReference type="InterPro" id="IPR039420">
    <property type="entry name" value="WalR-like"/>
</dbReference>
<dbReference type="FunFam" id="3.40.50.2300:FF:000001">
    <property type="entry name" value="DNA-binding response regulator PhoB"/>
    <property type="match status" value="1"/>
</dbReference>
<dbReference type="EMBL" id="WMQE01000002">
    <property type="protein sequence ID" value="MTK20123.1"/>
    <property type="molecule type" value="Genomic_DNA"/>
</dbReference>
<reference evidence="10 11" key="1">
    <citation type="journal article" date="2019" name="Nat. Med.">
        <title>A library of human gut bacterial isolates paired with longitudinal multiomics data enables mechanistic microbiome research.</title>
        <authorList>
            <person name="Poyet M."/>
            <person name="Groussin M."/>
            <person name="Gibbons S.M."/>
            <person name="Avila-Pacheco J."/>
            <person name="Jiang X."/>
            <person name="Kearney S.M."/>
            <person name="Perrotta A.R."/>
            <person name="Berdy B."/>
            <person name="Zhao S."/>
            <person name="Lieberman T.D."/>
            <person name="Swanson P.K."/>
            <person name="Smith M."/>
            <person name="Roesemann S."/>
            <person name="Alexander J.E."/>
            <person name="Rich S.A."/>
            <person name="Livny J."/>
            <person name="Vlamakis H."/>
            <person name="Clish C."/>
            <person name="Bullock K."/>
            <person name="Deik A."/>
            <person name="Scott J."/>
            <person name="Pierce K.A."/>
            <person name="Xavier R.J."/>
            <person name="Alm E.J."/>
        </authorList>
    </citation>
    <scope>NUCLEOTIDE SEQUENCE [LARGE SCALE GENOMIC DNA]</scope>
    <source>
        <strain evidence="10 11">BIOML-A198</strain>
    </source>
</reference>
<gene>
    <name evidence="10" type="ORF">GMA92_01565</name>
</gene>
<dbReference type="InterPro" id="IPR016032">
    <property type="entry name" value="Sig_transdc_resp-reg_C-effctor"/>
</dbReference>
<dbReference type="Gene3D" id="3.40.50.2300">
    <property type="match status" value="1"/>
</dbReference>
<dbReference type="SUPFAM" id="SSF52172">
    <property type="entry name" value="CheY-like"/>
    <property type="match status" value="1"/>
</dbReference>
<dbReference type="GO" id="GO:0000976">
    <property type="term" value="F:transcription cis-regulatory region binding"/>
    <property type="evidence" value="ECO:0007669"/>
    <property type="project" value="TreeGrafter"/>
</dbReference>